<dbReference type="RefSeq" id="WP_253800313.1">
    <property type="nucleotide sequence ID" value="NZ_BAAAUB010000002.1"/>
</dbReference>
<evidence type="ECO:0000313" key="4">
    <source>
        <dbReference type="Proteomes" id="UP001206483"/>
    </source>
</evidence>
<organism evidence="3 4">
    <name type="scientific">Kitasatospora paracochleata</name>
    <dbReference type="NCBI Taxonomy" id="58354"/>
    <lineage>
        <taxon>Bacteria</taxon>
        <taxon>Bacillati</taxon>
        <taxon>Actinomycetota</taxon>
        <taxon>Actinomycetes</taxon>
        <taxon>Kitasatosporales</taxon>
        <taxon>Streptomycetaceae</taxon>
        <taxon>Kitasatospora</taxon>
    </lineage>
</organism>
<keyword evidence="1" id="KW-0560">Oxidoreductase</keyword>
<accession>A0ABT1J3B5</accession>
<dbReference type="Proteomes" id="UP001206483">
    <property type="component" value="Unassembled WGS sequence"/>
</dbReference>
<dbReference type="InterPro" id="IPR036291">
    <property type="entry name" value="NAD(P)-bd_dom_sf"/>
</dbReference>
<evidence type="ECO:0000256" key="1">
    <source>
        <dbReference type="ARBA" id="ARBA00023002"/>
    </source>
</evidence>
<dbReference type="EMBL" id="JAMZDX010000004">
    <property type="protein sequence ID" value="MCP2311734.1"/>
    <property type="molecule type" value="Genomic_DNA"/>
</dbReference>
<evidence type="ECO:0000313" key="3">
    <source>
        <dbReference type="EMBL" id="MCP2311734.1"/>
    </source>
</evidence>
<comment type="caution">
    <text evidence="3">The sequence shown here is derived from an EMBL/GenBank/DDBJ whole genome shotgun (WGS) entry which is preliminary data.</text>
</comment>
<sequence>MTTVAVIGTGFIGGTLGRAFARAGHPTALGSRTPDTDTAAQDSGARTTGVADAIAQADTVVLAVPATALEELLTTHGKALTGKLVVDAANTIPGPVAHHADLIARHAPGARYARAFNTLGGENLAEPDFHGTPADMYYSAPEADRPTLDTLITAVGLRPQYLGDGQHDTVDGVLRLWFALAVTQDHGRRLAFHTLTH</sequence>
<proteinExistence type="predicted"/>
<protein>
    <recommendedName>
        <fullName evidence="2">Pyrroline-5-carboxylate reductase catalytic N-terminal domain-containing protein</fullName>
    </recommendedName>
</protein>
<keyword evidence="4" id="KW-1185">Reference proteome</keyword>
<dbReference type="PANTHER" id="PTHR14239">
    <property type="entry name" value="DUDULIN-RELATED"/>
    <property type="match status" value="1"/>
</dbReference>
<feature type="domain" description="Pyrroline-5-carboxylate reductase catalytic N-terminal" evidence="2">
    <location>
        <begin position="3"/>
        <end position="90"/>
    </location>
</feature>
<dbReference type="PANTHER" id="PTHR14239:SF10">
    <property type="entry name" value="REDUCTASE"/>
    <property type="match status" value="1"/>
</dbReference>
<dbReference type="Pfam" id="PF03807">
    <property type="entry name" value="F420_oxidored"/>
    <property type="match status" value="1"/>
</dbReference>
<dbReference type="Gene3D" id="3.40.50.720">
    <property type="entry name" value="NAD(P)-binding Rossmann-like Domain"/>
    <property type="match status" value="1"/>
</dbReference>
<gene>
    <name evidence="3" type="ORF">FHR36_004897</name>
</gene>
<evidence type="ECO:0000259" key="2">
    <source>
        <dbReference type="Pfam" id="PF03807"/>
    </source>
</evidence>
<dbReference type="InterPro" id="IPR051267">
    <property type="entry name" value="STEAP_metalloreductase"/>
</dbReference>
<dbReference type="InterPro" id="IPR028939">
    <property type="entry name" value="P5C_Rdtase_cat_N"/>
</dbReference>
<dbReference type="SUPFAM" id="SSF51735">
    <property type="entry name" value="NAD(P)-binding Rossmann-fold domains"/>
    <property type="match status" value="1"/>
</dbReference>
<reference evidence="3 4" key="1">
    <citation type="submission" date="2022-06" db="EMBL/GenBank/DDBJ databases">
        <title>Sequencing the genomes of 1000 actinobacteria strains.</title>
        <authorList>
            <person name="Klenk H.-P."/>
        </authorList>
    </citation>
    <scope>NUCLEOTIDE SEQUENCE [LARGE SCALE GENOMIC DNA]</scope>
    <source>
        <strain evidence="3 4">DSM 41656</strain>
    </source>
</reference>
<name>A0ABT1J3B5_9ACTN</name>